<dbReference type="Proteomes" id="UP000828390">
    <property type="component" value="Unassembled WGS sequence"/>
</dbReference>
<reference evidence="1" key="2">
    <citation type="submission" date="2020-11" db="EMBL/GenBank/DDBJ databases">
        <authorList>
            <person name="McCartney M.A."/>
            <person name="Auch B."/>
            <person name="Kono T."/>
            <person name="Mallez S."/>
            <person name="Becker A."/>
            <person name="Gohl D.M."/>
            <person name="Silverstein K.A.T."/>
            <person name="Koren S."/>
            <person name="Bechman K.B."/>
            <person name="Herman A."/>
            <person name="Abrahante J.E."/>
            <person name="Garbe J."/>
        </authorList>
    </citation>
    <scope>NUCLEOTIDE SEQUENCE</scope>
    <source>
        <strain evidence="1">Duluth1</strain>
        <tissue evidence="1">Whole animal</tissue>
    </source>
</reference>
<protein>
    <submittedName>
        <fullName evidence="1">Uncharacterized protein</fullName>
    </submittedName>
</protein>
<comment type="caution">
    <text evidence="1">The sequence shown here is derived from an EMBL/GenBank/DDBJ whole genome shotgun (WGS) entry which is preliminary data.</text>
</comment>
<dbReference type="EMBL" id="JAIWYP010000010">
    <property type="protein sequence ID" value="KAH3747893.1"/>
    <property type="molecule type" value="Genomic_DNA"/>
</dbReference>
<keyword evidence="2" id="KW-1185">Reference proteome</keyword>
<evidence type="ECO:0000313" key="2">
    <source>
        <dbReference type="Proteomes" id="UP000828390"/>
    </source>
</evidence>
<accession>A0A9D4I593</accession>
<gene>
    <name evidence="1" type="ORF">DPMN_182328</name>
</gene>
<reference evidence="1" key="1">
    <citation type="journal article" date="2019" name="bioRxiv">
        <title>The Genome of the Zebra Mussel, Dreissena polymorpha: A Resource for Invasive Species Research.</title>
        <authorList>
            <person name="McCartney M.A."/>
            <person name="Auch B."/>
            <person name="Kono T."/>
            <person name="Mallez S."/>
            <person name="Zhang Y."/>
            <person name="Obille A."/>
            <person name="Becker A."/>
            <person name="Abrahante J.E."/>
            <person name="Garbe J."/>
            <person name="Badalamenti J.P."/>
            <person name="Herman A."/>
            <person name="Mangelson H."/>
            <person name="Liachko I."/>
            <person name="Sullivan S."/>
            <person name="Sone E.D."/>
            <person name="Koren S."/>
            <person name="Silverstein K.A.T."/>
            <person name="Beckman K.B."/>
            <person name="Gohl D.M."/>
        </authorList>
    </citation>
    <scope>NUCLEOTIDE SEQUENCE</scope>
    <source>
        <strain evidence="1">Duluth1</strain>
        <tissue evidence="1">Whole animal</tissue>
    </source>
</reference>
<evidence type="ECO:0000313" key="1">
    <source>
        <dbReference type="EMBL" id="KAH3747893.1"/>
    </source>
</evidence>
<organism evidence="1 2">
    <name type="scientific">Dreissena polymorpha</name>
    <name type="common">Zebra mussel</name>
    <name type="synonym">Mytilus polymorpha</name>
    <dbReference type="NCBI Taxonomy" id="45954"/>
    <lineage>
        <taxon>Eukaryota</taxon>
        <taxon>Metazoa</taxon>
        <taxon>Spiralia</taxon>
        <taxon>Lophotrochozoa</taxon>
        <taxon>Mollusca</taxon>
        <taxon>Bivalvia</taxon>
        <taxon>Autobranchia</taxon>
        <taxon>Heteroconchia</taxon>
        <taxon>Euheterodonta</taxon>
        <taxon>Imparidentia</taxon>
        <taxon>Neoheterodontei</taxon>
        <taxon>Myida</taxon>
        <taxon>Dreissenoidea</taxon>
        <taxon>Dreissenidae</taxon>
        <taxon>Dreissena</taxon>
    </lineage>
</organism>
<dbReference type="AlphaFoldDB" id="A0A9D4I593"/>
<name>A0A9D4I593_DREPO</name>
<proteinExistence type="predicted"/>
<sequence length="69" mass="7884">MAFIWKSLDSFRRLFQQAEKSDNCLLVAAIDFGTTYSGWGFSFNHDFQTDPTHISTMNWSDGKTISQKG</sequence>